<proteinExistence type="predicted"/>
<gene>
    <name evidence="2" type="ORF">TWF102_002001</name>
</gene>
<feature type="compositionally biased region" description="Basic residues" evidence="1">
    <location>
        <begin position="148"/>
        <end position="162"/>
    </location>
</feature>
<feature type="compositionally biased region" description="Basic and acidic residues" evidence="1">
    <location>
        <begin position="102"/>
        <end position="117"/>
    </location>
</feature>
<dbReference type="EMBL" id="WIQW01000132">
    <property type="protein sequence ID" value="KAF3080959.1"/>
    <property type="molecule type" value="Genomic_DNA"/>
</dbReference>
<evidence type="ECO:0000256" key="1">
    <source>
        <dbReference type="SAM" id="MobiDB-lite"/>
    </source>
</evidence>
<comment type="caution">
    <text evidence="2">The sequence shown here is derived from an EMBL/GenBank/DDBJ whole genome shotgun (WGS) entry which is preliminary data.</text>
</comment>
<protein>
    <submittedName>
        <fullName evidence="2">Uncharacterized protein</fullName>
    </submittedName>
</protein>
<dbReference type="Proteomes" id="UP000475325">
    <property type="component" value="Unassembled WGS sequence"/>
</dbReference>
<evidence type="ECO:0000313" key="2">
    <source>
        <dbReference type="EMBL" id="KAF3080959.1"/>
    </source>
</evidence>
<dbReference type="AlphaFoldDB" id="A0A7C8MZC0"/>
<organism evidence="2 3">
    <name type="scientific">Orbilia oligospora</name>
    <name type="common">Nematode-trapping fungus</name>
    <name type="synonym">Arthrobotrys oligospora</name>
    <dbReference type="NCBI Taxonomy" id="2813651"/>
    <lineage>
        <taxon>Eukaryota</taxon>
        <taxon>Fungi</taxon>
        <taxon>Dikarya</taxon>
        <taxon>Ascomycota</taxon>
        <taxon>Pezizomycotina</taxon>
        <taxon>Orbiliomycetes</taxon>
        <taxon>Orbiliales</taxon>
        <taxon>Orbiliaceae</taxon>
        <taxon>Orbilia</taxon>
    </lineage>
</organism>
<feature type="compositionally biased region" description="Low complexity" evidence="1">
    <location>
        <begin position="164"/>
        <end position="181"/>
    </location>
</feature>
<reference evidence="2 3" key="1">
    <citation type="submission" date="2019-06" db="EMBL/GenBank/DDBJ databases">
        <authorList>
            <person name="Palmer J.M."/>
        </authorList>
    </citation>
    <scope>NUCLEOTIDE SEQUENCE [LARGE SCALE GENOMIC DNA]</scope>
    <source>
        <strain evidence="2 3">TWF102</strain>
    </source>
</reference>
<feature type="region of interest" description="Disordered" evidence="1">
    <location>
        <begin position="102"/>
        <end position="216"/>
    </location>
</feature>
<name>A0A7C8MZC0_ORBOL</name>
<accession>A0A7C8MZC0</accession>
<sequence>MSTVKMTPQDYLASPFYPADQESLKSRRAANDPFGEKDVLAIGDNYKNTVHWPSRNETMKEKRLQRMKEVLEQEFRGKEGTEKDLTLEEVDEILEGRKAVIRAEEEKKRAEEAEKRAAQRAKPVLPIYESKSGLHVANAEVVGSPLRGRGRGRPRGRGRGRGRGSTTRGAAAAAASGSDRGQLLALPTGSQSSSPPSSRRKSGRGRGGRENLLPRP</sequence>
<evidence type="ECO:0000313" key="3">
    <source>
        <dbReference type="Proteomes" id="UP000475325"/>
    </source>
</evidence>